<name>A0A438J6X8_VITVI</name>
<dbReference type="AlphaFoldDB" id="A0A438J6X8"/>
<comment type="caution">
    <text evidence="2">The sequence shown here is derived from an EMBL/GenBank/DDBJ whole genome shotgun (WGS) entry which is preliminary data.</text>
</comment>
<evidence type="ECO:0008006" key="4">
    <source>
        <dbReference type="Google" id="ProtNLM"/>
    </source>
</evidence>
<proteinExistence type="predicted"/>
<reference evidence="2 3" key="1">
    <citation type="journal article" date="2018" name="PLoS Genet.">
        <title>Population sequencing reveals clonal diversity and ancestral inbreeding in the grapevine cultivar Chardonnay.</title>
        <authorList>
            <person name="Roach M.J."/>
            <person name="Johnson D.L."/>
            <person name="Bohlmann J."/>
            <person name="van Vuuren H.J."/>
            <person name="Jones S.J."/>
            <person name="Pretorius I.S."/>
            <person name="Schmidt S.A."/>
            <person name="Borneman A.R."/>
        </authorList>
    </citation>
    <scope>NUCLEOTIDE SEQUENCE [LARGE SCALE GENOMIC DNA]</scope>
    <source>
        <strain evidence="3">cv. Chardonnay</strain>
        <tissue evidence="2">Leaf</tissue>
    </source>
</reference>
<evidence type="ECO:0000256" key="1">
    <source>
        <dbReference type="SAM" id="MobiDB-lite"/>
    </source>
</evidence>
<sequence>MRCSGKGASSSRREAVLRNPSNDEDREGFMGRIGFDHRGSSVTVFPSNPVIRGKGLNFMGTCGMFGSGKTWSSVIQSQFPMENRVNSEIFSKKDDDGTLCQMSVGNPNLDVVESQFAYLNQMPEGFKPLKSKPNLPNKVSKLVTVSQGDVEFSPMGEFQIEGLSPRKMAKVHEVLSSLDIKVYSRQKNRFSTANFDAVEQEGILTSELSVQRALRKGKLEELILREEIHWRQKARVKWVKEGDCNSKFLHKVANGRRNRKFIKLLENERGLVLNNSESITDEILLYFEKLYSSPPRESWRVEGLDWDKASRPDGFTIGNVSRLLGCDQGGFSWPSCLIARLLIDLYSTWVFLWEGIQRLVGKGGLGLGFGKISLRNLALLGKWLWRYPTEGSTLWHQVILSIYGTHSNVSDARSSSLSSSRLFTIKSFFLALSQFSGSSLVFPPKFIWNSQVPFKVKSFVWLVAHKKLAKMVWVPPRSISDMVSINLLHDRAKHVKVDKHFIKEKLENELIVMPYIPTAEQVANILTKGLLKKQFDDLVSKLAMNDSFKLA</sequence>
<organism evidence="2 3">
    <name type="scientific">Vitis vinifera</name>
    <name type="common">Grape</name>
    <dbReference type="NCBI Taxonomy" id="29760"/>
    <lineage>
        <taxon>Eukaryota</taxon>
        <taxon>Viridiplantae</taxon>
        <taxon>Streptophyta</taxon>
        <taxon>Embryophyta</taxon>
        <taxon>Tracheophyta</taxon>
        <taxon>Spermatophyta</taxon>
        <taxon>Magnoliopsida</taxon>
        <taxon>eudicotyledons</taxon>
        <taxon>Gunneridae</taxon>
        <taxon>Pentapetalae</taxon>
        <taxon>rosids</taxon>
        <taxon>Vitales</taxon>
        <taxon>Vitaceae</taxon>
        <taxon>Viteae</taxon>
        <taxon>Vitis</taxon>
    </lineage>
</organism>
<protein>
    <recommendedName>
        <fullName evidence="4">Reverse transcriptase zinc-binding domain-containing protein</fullName>
    </recommendedName>
</protein>
<gene>
    <name evidence="2" type="ORF">CK203_024938</name>
</gene>
<accession>A0A438J6X8</accession>
<evidence type="ECO:0000313" key="2">
    <source>
        <dbReference type="EMBL" id="RVX04715.1"/>
    </source>
</evidence>
<dbReference type="Proteomes" id="UP000288805">
    <property type="component" value="Unassembled WGS sequence"/>
</dbReference>
<evidence type="ECO:0000313" key="3">
    <source>
        <dbReference type="Proteomes" id="UP000288805"/>
    </source>
</evidence>
<feature type="compositionally biased region" description="Basic and acidic residues" evidence="1">
    <location>
        <begin position="11"/>
        <end position="28"/>
    </location>
</feature>
<dbReference type="EMBL" id="QGNW01000059">
    <property type="protein sequence ID" value="RVX04715.1"/>
    <property type="molecule type" value="Genomic_DNA"/>
</dbReference>
<feature type="region of interest" description="Disordered" evidence="1">
    <location>
        <begin position="1"/>
        <end position="28"/>
    </location>
</feature>